<dbReference type="InterPro" id="IPR047347">
    <property type="entry name" value="YvaQ-like_sensor"/>
</dbReference>
<dbReference type="EMBL" id="JAMDGR010000030">
    <property type="protein sequence ID" value="MDD1152527.1"/>
    <property type="molecule type" value="Genomic_DNA"/>
</dbReference>
<keyword evidence="16" id="KW-1185">Reference proteome</keyword>
<keyword evidence="5 12" id="KW-0812">Transmembrane</keyword>
<keyword evidence="6 12" id="KW-1133">Transmembrane helix</keyword>
<keyword evidence="3" id="KW-0488">Methylation</keyword>
<feature type="transmembrane region" description="Helical" evidence="12">
    <location>
        <begin position="12"/>
        <end position="32"/>
    </location>
</feature>
<evidence type="ECO:0000313" key="15">
    <source>
        <dbReference type="EMBL" id="MDD1152527.1"/>
    </source>
</evidence>
<dbReference type="InterPro" id="IPR024478">
    <property type="entry name" value="HlyB_4HB_MCP"/>
</dbReference>
<accession>A0ABT5QG22</accession>
<dbReference type="InterPro" id="IPR004089">
    <property type="entry name" value="MCPsignal_dom"/>
</dbReference>
<dbReference type="Gene3D" id="1.10.287.950">
    <property type="entry name" value="Methyl-accepting chemotaxis protein"/>
    <property type="match status" value="1"/>
</dbReference>
<name>A0ABT5QG22_9PSED</name>
<dbReference type="CDD" id="cd11386">
    <property type="entry name" value="MCP_signal"/>
    <property type="match status" value="1"/>
</dbReference>
<dbReference type="InterPro" id="IPR004090">
    <property type="entry name" value="Chemotax_Me-accpt_rcpt"/>
</dbReference>
<dbReference type="Pfam" id="PF12729">
    <property type="entry name" value="4HB_MCP_1"/>
    <property type="match status" value="1"/>
</dbReference>
<dbReference type="CDD" id="cd19411">
    <property type="entry name" value="MCP2201-like_sensor"/>
    <property type="match status" value="1"/>
</dbReference>
<evidence type="ECO:0000313" key="16">
    <source>
        <dbReference type="Proteomes" id="UP001217610"/>
    </source>
</evidence>
<evidence type="ECO:0000256" key="2">
    <source>
        <dbReference type="ARBA" id="ARBA00022475"/>
    </source>
</evidence>
<evidence type="ECO:0000256" key="1">
    <source>
        <dbReference type="ARBA" id="ARBA00004236"/>
    </source>
</evidence>
<dbReference type="PROSITE" id="PS50885">
    <property type="entry name" value="HAMP"/>
    <property type="match status" value="1"/>
</dbReference>
<evidence type="ECO:0000256" key="7">
    <source>
        <dbReference type="ARBA" id="ARBA00023136"/>
    </source>
</evidence>
<evidence type="ECO:0000256" key="9">
    <source>
        <dbReference type="ARBA" id="ARBA00029447"/>
    </source>
</evidence>
<keyword evidence="4" id="KW-0145">Chemotaxis</keyword>
<evidence type="ECO:0000256" key="6">
    <source>
        <dbReference type="ARBA" id="ARBA00022989"/>
    </source>
</evidence>
<keyword evidence="7 12" id="KW-0472">Membrane</keyword>
<keyword evidence="2" id="KW-1003">Cell membrane</keyword>
<dbReference type="SUPFAM" id="SSF58104">
    <property type="entry name" value="Methyl-accepting chemotaxis protein (MCP) signaling domain"/>
    <property type="match status" value="1"/>
</dbReference>
<dbReference type="PANTHER" id="PTHR32089:SF120">
    <property type="entry name" value="METHYL-ACCEPTING CHEMOTAXIS PROTEIN TLPQ"/>
    <property type="match status" value="1"/>
</dbReference>
<evidence type="ECO:0000256" key="12">
    <source>
        <dbReference type="SAM" id="Phobius"/>
    </source>
</evidence>
<feature type="transmembrane region" description="Helical" evidence="12">
    <location>
        <begin position="190"/>
        <end position="210"/>
    </location>
</feature>
<evidence type="ECO:0000256" key="4">
    <source>
        <dbReference type="ARBA" id="ARBA00022500"/>
    </source>
</evidence>
<dbReference type="Proteomes" id="UP001217610">
    <property type="component" value="Unassembled WGS sequence"/>
</dbReference>
<comment type="similarity">
    <text evidence="9">Belongs to the methyl-accepting chemotaxis (MCP) protein family.</text>
</comment>
<evidence type="ECO:0000259" key="13">
    <source>
        <dbReference type="PROSITE" id="PS50111"/>
    </source>
</evidence>
<comment type="caution">
    <text evidence="15">The sequence shown here is derived from an EMBL/GenBank/DDBJ whole genome shotgun (WGS) entry which is preliminary data.</text>
</comment>
<dbReference type="SMART" id="SM00283">
    <property type="entry name" value="MA"/>
    <property type="match status" value="1"/>
</dbReference>
<dbReference type="Pfam" id="PF00672">
    <property type="entry name" value="HAMP"/>
    <property type="match status" value="1"/>
</dbReference>
<organism evidence="15 16">
    <name type="scientific">Pseudomonas idahonensis</name>
    <dbReference type="NCBI Taxonomy" id="2942628"/>
    <lineage>
        <taxon>Bacteria</taxon>
        <taxon>Pseudomonadati</taxon>
        <taxon>Pseudomonadota</taxon>
        <taxon>Gammaproteobacteria</taxon>
        <taxon>Pseudomonadales</taxon>
        <taxon>Pseudomonadaceae</taxon>
        <taxon>Pseudomonas</taxon>
    </lineage>
</organism>
<dbReference type="SMART" id="SM00304">
    <property type="entry name" value="HAMP"/>
    <property type="match status" value="1"/>
</dbReference>
<dbReference type="PANTHER" id="PTHR32089">
    <property type="entry name" value="METHYL-ACCEPTING CHEMOTAXIS PROTEIN MCPB"/>
    <property type="match status" value="1"/>
</dbReference>
<reference evidence="15 16" key="1">
    <citation type="submission" date="2022-05" db="EMBL/GenBank/DDBJ databases">
        <title>Novel Pseudomonas spp. Isolated from a Rainbow Trout Aquaculture Facility.</title>
        <authorList>
            <person name="Testerman T."/>
            <person name="Graf J."/>
        </authorList>
    </citation>
    <scope>NUCLEOTIDE SEQUENCE [LARGE SCALE GENOMIC DNA]</scope>
    <source>
        <strain evidence="15 16">ID357</strain>
    </source>
</reference>
<keyword evidence="8 10" id="KW-0807">Transducer</keyword>
<feature type="domain" description="HAMP" evidence="14">
    <location>
        <begin position="212"/>
        <end position="264"/>
    </location>
</feature>
<evidence type="ECO:0000256" key="10">
    <source>
        <dbReference type="PROSITE-ProRule" id="PRU00284"/>
    </source>
</evidence>
<comment type="subcellular location">
    <subcellularLocation>
        <location evidence="1">Cell membrane</location>
    </subcellularLocation>
</comment>
<proteinExistence type="inferred from homology"/>
<evidence type="ECO:0000256" key="5">
    <source>
        <dbReference type="ARBA" id="ARBA00022692"/>
    </source>
</evidence>
<feature type="domain" description="Methyl-accepting transducer" evidence="13">
    <location>
        <begin position="269"/>
        <end position="505"/>
    </location>
</feature>
<dbReference type="Pfam" id="PF00015">
    <property type="entry name" value="MCPsignal"/>
    <property type="match status" value="1"/>
</dbReference>
<gene>
    <name evidence="15" type="ORF">M5G25_30125</name>
</gene>
<sequence>MSLRSLNIAPRAGLGFGLLALMVFALGAFALMQMANMRQQSDEVESNWLPSVMFVGDMSQDLLRIRALTLRLLINRDPQAIVQNEKKINDIKTGLGVAQGRYESLIVLPQERVLFDRFKAIEKQYLQRQAQVMTFSSQNQLEEAIKVVNGEMNQLADDMAATLHELVELNKQSATQATDLAQAVFSKSRVWVVGMIAVAALVTIGLALLLTRSIVLPLAQSLSVAEVVAGGDLTGDITVVGKDEPARLLLALKAMQHSLRETIRRISDSSSQLASASEELSCVTEDATRGLHQQSLEIEQAATAVNQMTAAVEEVASNAVATSEASRESDRIAQHGREQVHQTVLSIELLAEDVTTNASQVEDLAQKVYGISKVLDVIRSIAEQTNLLALNAAIEAARAGDAGRGFAVVADEVRALAHRTQQSTQEIEQMIGGIQQGTDQAVSSMQHSNSRARSTLEVAKAAGQALEEIASAFTLINERNIVIASASEQQAAVAREVDRNLMNIRDLALQTSAGANQTSAASQELSRLAVDLNTMVARFSV</sequence>
<dbReference type="PRINTS" id="PR00260">
    <property type="entry name" value="CHEMTRNSDUCR"/>
</dbReference>
<evidence type="ECO:0000256" key="11">
    <source>
        <dbReference type="SAM" id="Coils"/>
    </source>
</evidence>
<evidence type="ECO:0000259" key="14">
    <source>
        <dbReference type="PROSITE" id="PS50885"/>
    </source>
</evidence>
<dbReference type="InterPro" id="IPR003660">
    <property type="entry name" value="HAMP_dom"/>
</dbReference>
<protein>
    <submittedName>
        <fullName evidence="15">Methyl-accepting chemotaxis protein</fullName>
    </submittedName>
</protein>
<dbReference type="PROSITE" id="PS50111">
    <property type="entry name" value="CHEMOTAXIS_TRANSDUC_2"/>
    <property type="match status" value="1"/>
</dbReference>
<keyword evidence="11" id="KW-0175">Coiled coil</keyword>
<evidence type="ECO:0000256" key="3">
    <source>
        <dbReference type="ARBA" id="ARBA00022481"/>
    </source>
</evidence>
<evidence type="ECO:0000256" key="8">
    <source>
        <dbReference type="ARBA" id="ARBA00023224"/>
    </source>
</evidence>
<feature type="coiled-coil region" evidence="11">
    <location>
        <begin position="138"/>
        <end position="172"/>
    </location>
</feature>